<dbReference type="KEGG" id="eff:skT53_33820"/>
<evidence type="ECO:0000313" key="8">
    <source>
        <dbReference type="Proteomes" id="UP000593802"/>
    </source>
</evidence>
<protein>
    <recommendedName>
        <fullName evidence="9">LrgB family protein</fullName>
    </recommendedName>
</protein>
<dbReference type="EMBL" id="AP023366">
    <property type="protein sequence ID" value="BCJ88397.1"/>
    <property type="molecule type" value="Genomic_DNA"/>
</dbReference>
<dbReference type="GO" id="GO:0005886">
    <property type="term" value="C:plasma membrane"/>
    <property type="evidence" value="ECO:0007669"/>
    <property type="project" value="UniProtKB-SubCell"/>
</dbReference>
<keyword evidence="4 6" id="KW-1133">Transmembrane helix</keyword>
<feature type="transmembrane region" description="Helical" evidence="6">
    <location>
        <begin position="23"/>
        <end position="43"/>
    </location>
</feature>
<dbReference type="InterPro" id="IPR007300">
    <property type="entry name" value="CidB/LrgB"/>
</dbReference>
<evidence type="ECO:0000256" key="3">
    <source>
        <dbReference type="ARBA" id="ARBA00022692"/>
    </source>
</evidence>
<dbReference type="AlphaFoldDB" id="A0A7I8DEC7"/>
<organism evidence="7 8">
    <name type="scientific">Effusibacillus dendaii</name>
    <dbReference type="NCBI Taxonomy" id="2743772"/>
    <lineage>
        <taxon>Bacteria</taxon>
        <taxon>Bacillati</taxon>
        <taxon>Bacillota</taxon>
        <taxon>Bacilli</taxon>
        <taxon>Bacillales</taxon>
        <taxon>Alicyclobacillaceae</taxon>
        <taxon>Effusibacillus</taxon>
    </lineage>
</organism>
<dbReference type="PANTHER" id="PTHR30249:SF17">
    <property type="entry name" value="HOLIN-LIKE PROTEIN CIDB"/>
    <property type="match status" value="1"/>
</dbReference>
<evidence type="ECO:0000256" key="4">
    <source>
        <dbReference type="ARBA" id="ARBA00022989"/>
    </source>
</evidence>
<evidence type="ECO:0008006" key="9">
    <source>
        <dbReference type="Google" id="ProtNLM"/>
    </source>
</evidence>
<evidence type="ECO:0000256" key="6">
    <source>
        <dbReference type="SAM" id="Phobius"/>
    </source>
</evidence>
<evidence type="ECO:0000313" key="7">
    <source>
        <dbReference type="EMBL" id="BCJ88397.1"/>
    </source>
</evidence>
<keyword evidence="3 6" id="KW-0812">Transmembrane</keyword>
<keyword evidence="8" id="KW-1185">Reference proteome</keyword>
<name>A0A7I8DEC7_9BACL</name>
<feature type="transmembrane region" description="Helical" evidence="6">
    <location>
        <begin position="55"/>
        <end position="76"/>
    </location>
</feature>
<keyword evidence="5 6" id="KW-0472">Membrane</keyword>
<dbReference type="PANTHER" id="PTHR30249">
    <property type="entry name" value="PUTATIVE SEROTONIN TRANSPORTER"/>
    <property type="match status" value="1"/>
</dbReference>
<evidence type="ECO:0000256" key="5">
    <source>
        <dbReference type="ARBA" id="ARBA00023136"/>
    </source>
</evidence>
<keyword evidence="2" id="KW-1003">Cell membrane</keyword>
<comment type="subcellular location">
    <subcellularLocation>
        <location evidence="1">Cell membrane</location>
        <topology evidence="1">Multi-pass membrane protein</topology>
    </subcellularLocation>
</comment>
<evidence type="ECO:0000256" key="2">
    <source>
        <dbReference type="ARBA" id="ARBA00022475"/>
    </source>
</evidence>
<reference evidence="7 8" key="1">
    <citation type="submission" date="2020-08" db="EMBL/GenBank/DDBJ databases">
        <title>Complete Genome Sequence of Effusibacillus dendaii Strain skT53, Isolated from Farmland soil.</title>
        <authorList>
            <person name="Konishi T."/>
            <person name="Kawasaki H."/>
        </authorList>
    </citation>
    <scope>NUCLEOTIDE SEQUENCE [LARGE SCALE GENOMIC DNA]</scope>
    <source>
        <strain evidence="8">skT53</strain>
    </source>
</reference>
<gene>
    <name evidence="7" type="ORF">skT53_33820</name>
</gene>
<dbReference type="Proteomes" id="UP000593802">
    <property type="component" value="Chromosome"/>
</dbReference>
<accession>A0A7I8DEC7</accession>
<dbReference type="Pfam" id="PF04172">
    <property type="entry name" value="LrgB"/>
    <property type="match status" value="1"/>
</dbReference>
<evidence type="ECO:0000256" key="1">
    <source>
        <dbReference type="ARBA" id="ARBA00004651"/>
    </source>
</evidence>
<sequence length="77" mass="8230">MIAGLTGPVFGPYIFNWFRINNFLGRGIALGSASHAIGIAKAFEYGEQTVSISSVAMTLSALSGSVFAPLIVWLFYL</sequence>
<proteinExistence type="predicted"/>